<evidence type="ECO:0000256" key="1">
    <source>
        <dbReference type="ARBA" id="ARBA00005979"/>
    </source>
</evidence>
<dbReference type="InterPro" id="IPR001155">
    <property type="entry name" value="OxRdtase_FMN_N"/>
</dbReference>
<dbReference type="PANTHER" id="PTHR43656">
    <property type="entry name" value="BINDING OXIDOREDUCTASE, PUTATIVE (AFU_ORTHOLOGUE AFUA_2G08260)-RELATED"/>
    <property type="match status" value="1"/>
</dbReference>
<keyword evidence="3" id="KW-0288">FMN</keyword>
<dbReference type="GeneID" id="91091620"/>
<evidence type="ECO:0000256" key="2">
    <source>
        <dbReference type="ARBA" id="ARBA00022630"/>
    </source>
</evidence>
<comment type="similarity">
    <text evidence="1">Belongs to the NADH:flavin oxidoreductase/NADH oxidase family.</text>
</comment>
<dbReference type="GO" id="GO:0010181">
    <property type="term" value="F:FMN binding"/>
    <property type="evidence" value="ECO:0007669"/>
    <property type="project" value="InterPro"/>
</dbReference>
<dbReference type="PANTHER" id="PTHR43656:SF2">
    <property type="entry name" value="BINDING OXIDOREDUCTASE, PUTATIVE (AFU_ORTHOLOGUE AFUA_2G08260)-RELATED"/>
    <property type="match status" value="1"/>
</dbReference>
<protein>
    <recommendedName>
        <fullName evidence="5">NADH:flavin oxidoreductase/NADH oxidase N-terminal domain-containing protein</fullName>
    </recommendedName>
</protein>
<name>A0AAX4JKZ0_9TREE</name>
<dbReference type="AlphaFoldDB" id="A0AAX4JKZ0"/>
<reference evidence="6 7" key="1">
    <citation type="submission" date="2024-01" db="EMBL/GenBank/DDBJ databases">
        <title>Comparative genomics of Cryptococcus and Kwoniella reveals pathogenesis evolution and contrasting modes of karyotype evolution via chromosome fusion or intercentromeric recombination.</title>
        <authorList>
            <person name="Coelho M.A."/>
            <person name="David-Palma M."/>
            <person name="Shea T."/>
            <person name="Bowers K."/>
            <person name="McGinley-Smith S."/>
            <person name="Mohammad A.W."/>
            <person name="Gnirke A."/>
            <person name="Yurkov A.M."/>
            <person name="Nowrousian M."/>
            <person name="Sun S."/>
            <person name="Cuomo C.A."/>
            <person name="Heitman J."/>
        </authorList>
    </citation>
    <scope>NUCLEOTIDE SEQUENCE [LARGE SCALE GENOMIC DNA]</scope>
    <source>
        <strain evidence="6 7">CBS 6074</strain>
    </source>
</reference>
<dbReference type="SUPFAM" id="SSF51395">
    <property type="entry name" value="FMN-linked oxidoreductases"/>
    <property type="match status" value="1"/>
</dbReference>
<evidence type="ECO:0000256" key="4">
    <source>
        <dbReference type="ARBA" id="ARBA00023002"/>
    </source>
</evidence>
<dbReference type="GO" id="GO:0016491">
    <property type="term" value="F:oxidoreductase activity"/>
    <property type="evidence" value="ECO:0007669"/>
    <property type="project" value="UniProtKB-KW"/>
</dbReference>
<keyword evidence="7" id="KW-1185">Reference proteome</keyword>
<dbReference type="EMBL" id="CP144098">
    <property type="protein sequence ID" value="WWC86077.1"/>
    <property type="molecule type" value="Genomic_DNA"/>
</dbReference>
<sequence length="476" mass="52199">MTRTTDKGDNFDRHDIDLIASSLILPNGVVVRNRLVKAAMAEGIGLGGGPPRKGHINLYKRWAEGGWGIVISGNVQVDPRHLASPHDLTLPDGASTLKAYNELASAVHDSPSPPLLLMQISHPGLQSSSTVNLSRWPWEPAIGPCSERPSVSEGMMGWIWEHAVWPTPSRKITNLEEWSEIIDGFIEGAVLAEKAGWDGVQIHSAHGYLLAEYLSPLTNPNPLPLPGVPNNIPLRLHLLHSILKGIHDNTERKFIKAVKINCSDFVEGGLDESQATEIVKTLVSWSTLDIIEISGGTYSRPAFASPESLKSPSSARQSLFSHFTSSLSPFLANPPEGPAILLTGGLHDRGLITSSLEDRACDLVGIGRPACLIPDLPNKIILNDYLPKEEARFGGYDIPGSDLMKRLLDASSKSKNGIRLVGAGISTLWHEWQLCRLGRGVEPDKNMHWLEGLLVEEIWFEVLKGGPMGWWRYWRS</sequence>
<keyword evidence="2" id="KW-0285">Flavoprotein</keyword>
<organism evidence="6 7">
    <name type="scientific">Kwoniella dendrophila CBS 6074</name>
    <dbReference type="NCBI Taxonomy" id="1295534"/>
    <lineage>
        <taxon>Eukaryota</taxon>
        <taxon>Fungi</taxon>
        <taxon>Dikarya</taxon>
        <taxon>Basidiomycota</taxon>
        <taxon>Agaricomycotina</taxon>
        <taxon>Tremellomycetes</taxon>
        <taxon>Tremellales</taxon>
        <taxon>Cryptococcaceae</taxon>
        <taxon>Kwoniella</taxon>
    </lineage>
</organism>
<gene>
    <name evidence="6" type="ORF">L201_000948</name>
</gene>
<dbReference type="RefSeq" id="XP_066072840.1">
    <property type="nucleotide sequence ID" value="XM_066216743.1"/>
</dbReference>
<evidence type="ECO:0000313" key="6">
    <source>
        <dbReference type="EMBL" id="WWC86077.1"/>
    </source>
</evidence>
<proteinExistence type="inferred from homology"/>
<dbReference type="Gene3D" id="3.20.20.70">
    <property type="entry name" value="Aldolase class I"/>
    <property type="match status" value="1"/>
</dbReference>
<dbReference type="Pfam" id="PF00724">
    <property type="entry name" value="Oxidored_FMN"/>
    <property type="match status" value="1"/>
</dbReference>
<evidence type="ECO:0000259" key="5">
    <source>
        <dbReference type="Pfam" id="PF00724"/>
    </source>
</evidence>
<dbReference type="Proteomes" id="UP001355207">
    <property type="component" value="Chromosome 1"/>
</dbReference>
<dbReference type="InterPro" id="IPR051799">
    <property type="entry name" value="NADH_flavin_oxidoreductase"/>
</dbReference>
<keyword evidence="4" id="KW-0560">Oxidoreductase</keyword>
<accession>A0AAX4JKZ0</accession>
<feature type="domain" description="NADH:flavin oxidoreductase/NADH oxidase N-terminal" evidence="5">
    <location>
        <begin position="30"/>
        <end position="380"/>
    </location>
</feature>
<evidence type="ECO:0000256" key="3">
    <source>
        <dbReference type="ARBA" id="ARBA00022643"/>
    </source>
</evidence>
<evidence type="ECO:0000313" key="7">
    <source>
        <dbReference type="Proteomes" id="UP001355207"/>
    </source>
</evidence>
<dbReference type="InterPro" id="IPR013785">
    <property type="entry name" value="Aldolase_TIM"/>
</dbReference>